<evidence type="ECO:0000256" key="1">
    <source>
        <dbReference type="ARBA" id="ARBA00023015"/>
    </source>
</evidence>
<dbReference type="SUPFAM" id="SSF46689">
    <property type="entry name" value="Homeodomain-like"/>
    <property type="match status" value="1"/>
</dbReference>
<dbReference type="Gene3D" id="1.10.357.10">
    <property type="entry name" value="Tetracycline Repressor, domain 2"/>
    <property type="match status" value="1"/>
</dbReference>
<dbReference type="InterPro" id="IPR001647">
    <property type="entry name" value="HTH_TetR"/>
</dbReference>
<protein>
    <submittedName>
        <fullName evidence="6">TetR family transcriptional regulator</fullName>
    </submittedName>
</protein>
<evidence type="ECO:0000313" key="7">
    <source>
        <dbReference type="Proteomes" id="UP000030147"/>
    </source>
</evidence>
<dbReference type="STRING" id="1385514.N782_03930"/>
<evidence type="ECO:0000259" key="5">
    <source>
        <dbReference type="PROSITE" id="PS50977"/>
    </source>
</evidence>
<gene>
    <name evidence="6" type="ORF">N782_03930</name>
</gene>
<dbReference type="RefSeq" id="WP_036817369.1">
    <property type="nucleotide sequence ID" value="NZ_AVBF01000011.1"/>
</dbReference>
<dbReference type="PANTHER" id="PTHR47506:SF1">
    <property type="entry name" value="HTH-TYPE TRANSCRIPTIONAL REGULATOR YJDC"/>
    <property type="match status" value="1"/>
</dbReference>
<dbReference type="PRINTS" id="PR00455">
    <property type="entry name" value="HTHTETR"/>
</dbReference>
<dbReference type="InterPro" id="IPR036271">
    <property type="entry name" value="Tet_transcr_reg_TetR-rel_C_sf"/>
</dbReference>
<sequence>MGENTKMTPAASKILETASHLFYWKGIHSIGVETIANEAGVTKKTLYDRFGSKDQLIVAYLKDRDSQWKNHLSNYSDHVPDEEPLQKILSIFDALENWLTTNNQRGCAFVNAFAELAEESHPGREVIIEEKKWLKQLFATYLKQLGLEHVDDIAERLLILHEGITVTYSMSLSKGIAAAKETANEIINANININN</sequence>
<evidence type="ECO:0000256" key="4">
    <source>
        <dbReference type="PROSITE-ProRule" id="PRU00335"/>
    </source>
</evidence>
<organism evidence="6 7">
    <name type="scientific">Pontibacillus yanchengensis Y32</name>
    <dbReference type="NCBI Taxonomy" id="1385514"/>
    <lineage>
        <taxon>Bacteria</taxon>
        <taxon>Bacillati</taxon>
        <taxon>Bacillota</taxon>
        <taxon>Bacilli</taxon>
        <taxon>Bacillales</taxon>
        <taxon>Bacillaceae</taxon>
        <taxon>Pontibacillus</taxon>
    </lineage>
</organism>
<dbReference type="eggNOG" id="COG1309">
    <property type="taxonomic scope" value="Bacteria"/>
</dbReference>
<dbReference type="Proteomes" id="UP000030147">
    <property type="component" value="Unassembled WGS sequence"/>
</dbReference>
<dbReference type="SUPFAM" id="SSF48498">
    <property type="entry name" value="Tetracyclin repressor-like, C-terminal domain"/>
    <property type="match status" value="1"/>
</dbReference>
<dbReference type="AlphaFoldDB" id="A0A0A2THM4"/>
<accession>A0A0A2THM4</accession>
<feature type="domain" description="HTH tetR-type" evidence="5">
    <location>
        <begin position="8"/>
        <end position="68"/>
    </location>
</feature>
<evidence type="ECO:0000256" key="3">
    <source>
        <dbReference type="ARBA" id="ARBA00023163"/>
    </source>
</evidence>
<feature type="DNA-binding region" description="H-T-H motif" evidence="4">
    <location>
        <begin position="31"/>
        <end position="50"/>
    </location>
</feature>
<dbReference type="PANTHER" id="PTHR47506">
    <property type="entry name" value="TRANSCRIPTIONAL REGULATORY PROTEIN"/>
    <property type="match status" value="1"/>
</dbReference>
<keyword evidence="1" id="KW-0805">Transcription regulation</keyword>
<keyword evidence="2 4" id="KW-0238">DNA-binding</keyword>
<dbReference type="PROSITE" id="PS50977">
    <property type="entry name" value="HTH_TETR_2"/>
    <property type="match status" value="1"/>
</dbReference>
<dbReference type="GO" id="GO:0003677">
    <property type="term" value="F:DNA binding"/>
    <property type="evidence" value="ECO:0007669"/>
    <property type="project" value="UniProtKB-UniRule"/>
</dbReference>
<reference evidence="6 7" key="1">
    <citation type="journal article" date="2015" name="Stand. Genomic Sci.">
        <title>High quality draft genome sequence of the moderately halophilic bacterium Pontibacillus yanchengensis Y32(T) and comparison among Pontibacillus genomes.</title>
        <authorList>
            <person name="Huang J."/>
            <person name="Qiao Z.X."/>
            <person name="Tang J.W."/>
            <person name="Wang G."/>
        </authorList>
    </citation>
    <scope>NUCLEOTIDE SEQUENCE [LARGE SCALE GENOMIC DNA]</scope>
    <source>
        <strain evidence="6 7">Y32</strain>
    </source>
</reference>
<comment type="caution">
    <text evidence="6">The sequence shown here is derived from an EMBL/GenBank/DDBJ whole genome shotgun (WGS) entry which is preliminary data.</text>
</comment>
<keyword evidence="7" id="KW-1185">Reference proteome</keyword>
<dbReference type="EMBL" id="AVBF01000011">
    <property type="protein sequence ID" value="KGP73581.1"/>
    <property type="molecule type" value="Genomic_DNA"/>
</dbReference>
<proteinExistence type="predicted"/>
<evidence type="ECO:0000256" key="2">
    <source>
        <dbReference type="ARBA" id="ARBA00023125"/>
    </source>
</evidence>
<name>A0A0A2THM4_9BACI</name>
<dbReference type="InterPro" id="IPR009057">
    <property type="entry name" value="Homeodomain-like_sf"/>
</dbReference>
<evidence type="ECO:0000313" key="6">
    <source>
        <dbReference type="EMBL" id="KGP73581.1"/>
    </source>
</evidence>
<keyword evidence="3" id="KW-0804">Transcription</keyword>
<dbReference type="Pfam" id="PF00440">
    <property type="entry name" value="TetR_N"/>
    <property type="match status" value="1"/>
</dbReference>